<dbReference type="InterPro" id="IPR036182">
    <property type="entry name" value="PCuAC_sf"/>
</dbReference>
<dbReference type="Pfam" id="PF04314">
    <property type="entry name" value="PCuAC"/>
    <property type="match status" value="1"/>
</dbReference>
<dbReference type="SUPFAM" id="SSF110087">
    <property type="entry name" value="DR1885-like metal-binding protein"/>
    <property type="match status" value="1"/>
</dbReference>
<dbReference type="PROSITE" id="PS51257">
    <property type="entry name" value="PROKAR_LIPOPROTEIN"/>
    <property type="match status" value="1"/>
</dbReference>
<name>A0AAE9YHQ0_9ACTN</name>
<reference evidence="1" key="1">
    <citation type="submission" date="2023-01" db="EMBL/GenBank/DDBJ databases">
        <title>The diversity of Class Acidimicrobiia in South China Sea sediment environments and the proposal of Iamia marina sp. nov., a novel species of the genus Iamia.</title>
        <authorList>
            <person name="He Y."/>
            <person name="Tian X."/>
        </authorList>
    </citation>
    <scope>NUCLEOTIDE SEQUENCE</scope>
    <source>
        <strain evidence="1">DSM 19957</strain>
    </source>
</reference>
<dbReference type="InterPro" id="IPR007410">
    <property type="entry name" value="LpqE-like"/>
</dbReference>
<organism evidence="1 2">
    <name type="scientific">Iamia majanohamensis</name>
    <dbReference type="NCBI Taxonomy" id="467976"/>
    <lineage>
        <taxon>Bacteria</taxon>
        <taxon>Bacillati</taxon>
        <taxon>Actinomycetota</taxon>
        <taxon>Acidimicrobiia</taxon>
        <taxon>Acidimicrobiales</taxon>
        <taxon>Iamiaceae</taxon>
        <taxon>Iamia</taxon>
    </lineage>
</organism>
<evidence type="ECO:0000313" key="2">
    <source>
        <dbReference type="Proteomes" id="UP001216390"/>
    </source>
</evidence>
<evidence type="ECO:0000313" key="1">
    <source>
        <dbReference type="EMBL" id="WCO67991.1"/>
    </source>
</evidence>
<sequence>MRTTVVPAVVGLVLLASTGCGEGSAADGPARAEIVDAFTTEATTALAVYLDLDNDGGDDRIVGADLVGDSAGLAAEVTLHETAERDGLSIMEPADAIDIAGGTENALAPADAHIMLERLTRKVTTDDVVSLRLDLDRAEDMTIEVRVVTADEAVGLLTEEER</sequence>
<dbReference type="PANTHER" id="PTHR36302">
    <property type="entry name" value="BLR7088 PROTEIN"/>
    <property type="match status" value="1"/>
</dbReference>
<dbReference type="InterPro" id="IPR058248">
    <property type="entry name" value="Lxx211020-like"/>
</dbReference>
<dbReference type="AlphaFoldDB" id="A0AAE9YHQ0"/>
<dbReference type="Gene3D" id="2.60.40.1890">
    <property type="entry name" value="PCu(A)C copper chaperone"/>
    <property type="match status" value="1"/>
</dbReference>
<accession>A0AAE9YHQ0</accession>
<dbReference type="Proteomes" id="UP001216390">
    <property type="component" value="Chromosome"/>
</dbReference>
<protein>
    <submittedName>
        <fullName evidence="1">Copper chaperone PCu(A)C</fullName>
    </submittedName>
</protein>
<proteinExistence type="predicted"/>
<gene>
    <name evidence="1" type="ORF">PO878_04540</name>
</gene>
<dbReference type="RefSeq" id="WP_272737508.1">
    <property type="nucleotide sequence ID" value="NZ_CP116942.1"/>
</dbReference>
<dbReference type="PANTHER" id="PTHR36302:SF1">
    <property type="entry name" value="COPPER CHAPERONE PCU(A)C"/>
    <property type="match status" value="1"/>
</dbReference>
<dbReference type="KEGG" id="ima:PO878_04540"/>
<dbReference type="EMBL" id="CP116942">
    <property type="protein sequence ID" value="WCO67991.1"/>
    <property type="molecule type" value="Genomic_DNA"/>
</dbReference>
<keyword evidence="2" id="KW-1185">Reference proteome</keyword>